<dbReference type="Gramene" id="Mp5g18100.1">
    <property type="protein sequence ID" value="Mp5g18100.1.cds"/>
    <property type="gene ID" value="Mp5g18100"/>
</dbReference>
<evidence type="ECO:0000256" key="1">
    <source>
        <dbReference type="SAM" id="MobiDB-lite"/>
    </source>
</evidence>
<sequence length="253" mass="27359">MSKQQWSTVVALQARGVRRGGGSWERRRLLPLLATAGNSQAASSKSSRVPTSDPKGAAPAAGESHYDPNDDKFWKQARPASPAPPSAGQSSSSSSARPQPSRGWAALGIPNFRAALWTAVLTWQTKAASDFSRSRVARPRASAARAWEPRAEPQWGAAAAVQQKERKAVELGRGSRIGLGSWWGIRGWAGRGWAGGPSEVLEPMASRGWPRRPGRGSASWSWRWRRASERSVCRMRPEGAPAGLAGWLALYEE</sequence>
<feature type="compositionally biased region" description="Basic and acidic residues" evidence="1">
    <location>
        <begin position="64"/>
        <end position="74"/>
    </location>
</feature>
<evidence type="ECO:0000313" key="2">
    <source>
        <dbReference type="EMBL" id="PTQ33978.1"/>
    </source>
</evidence>
<organism evidence="2 3">
    <name type="scientific">Marchantia polymorpha</name>
    <name type="common">Common liverwort</name>
    <name type="synonym">Marchantia aquatica</name>
    <dbReference type="NCBI Taxonomy" id="3197"/>
    <lineage>
        <taxon>Eukaryota</taxon>
        <taxon>Viridiplantae</taxon>
        <taxon>Streptophyta</taxon>
        <taxon>Embryophyta</taxon>
        <taxon>Marchantiophyta</taxon>
        <taxon>Marchantiopsida</taxon>
        <taxon>Marchantiidae</taxon>
        <taxon>Marchantiales</taxon>
        <taxon>Marchantiaceae</taxon>
        <taxon>Marchantia</taxon>
    </lineage>
</organism>
<keyword evidence="3" id="KW-1185">Reference proteome</keyword>
<reference evidence="3" key="1">
    <citation type="journal article" date="2017" name="Cell">
        <title>Insights into land plant evolution garnered from the Marchantia polymorpha genome.</title>
        <authorList>
            <person name="Bowman J.L."/>
            <person name="Kohchi T."/>
            <person name="Yamato K.T."/>
            <person name="Jenkins J."/>
            <person name="Shu S."/>
            <person name="Ishizaki K."/>
            <person name="Yamaoka S."/>
            <person name="Nishihama R."/>
            <person name="Nakamura Y."/>
            <person name="Berger F."/>
            <person name="Adam C."/>
            <person name="Aki S.S."/>
            <person name="Althoff F."/>
            <person name="Araki T."/>
            <person name="Arteaga-Vazquez M.A."/>
            <person name="Balasubrmanian S."/>
            <person name="Barry K."/>
            <person name="Bauer D."/>
            <person name="Boehm C.R."/>
            <person name="Briginshaw L."/>
            <person name="Caballero-Perez J."/>
            <person name="Catarino B."/>
            <person name="Chen F."/>
            <person name="Chiyoda S."/>
            <person name="Chovatia M."/>
            <person name="Davies K.M."/>
            <person name="Delmans M."/>
            <person name="Demura T."/>
            <person name="Dierschke T."/>
            <person name="Dolan L."/>
            <person name="Dorantes-Acosta A.E."/>
            <person name="Eklund D.M."/>
            <person name="Florent S.N."/>
            <person name="Flores-Sandoval E."/>
            <person name="Fujiyama A."/>
            <person name="Fukuzawa H."/>
            <person name="Galik B."/>
            <person name="Grimanelli D."/>
            <person name="Grimwood J."/>
            <person name="Grossniklaus U."/>
            <person name="Hamada T."/>
            <person name="Haseloff J."/>
            <person name="Hetherington A.J."/>
            <person name="Higo A."/>
            <person name="Hirakawa Y."/>
            <person name="Hundley H.N."/>
            <person name="Ikeda Y."/>
            <person name="Inoue K."/>
            <person name="Inoue S.I."/>
            <person name="Ishida S."/>
            <person name="Jia Q."/>
            <person name="Kakita M."/>
            <person name="Kanazawa T."/>
            <person name="Kawai Y."/>
            <person name="Kawashima T."/>
            <person name="Kennedy M."/>
            <person name="Kinose K."/>
            <person name="Kinoshita T."/>
            <person name="Kohara Y."/>
            <person name="Koide E."/>
            <person name="Komatsu K."/>
            <person name="Kopischke S."/>
            <person name="Kubo M."/>
            <person name="Kyozuka J."/>
            <person name="Lagercrantz U."/>
            <person name="Lin S.S."/>
            <person name="Lindquist E."/>
            <person name="Lipzen A.M."/>
            <person name="Lu C.W."/>
            <person name="De Luna E."/>
            <person name="Martienssen R.A."/>
            <person name="Minamino N."/>
            <person name="Mizutani M."/>
            <person name="Mizutani M."/>
            <person name="Mochizuki N."/>
            <person name="Monte I."/>
            <person name="Mosher R."/>
            <person name="Nagasaki H."/>
            <person name="Nakagami H."/>
            <person name="Naramoto S."/>
            <person name="Nishitani K."/>
            <person name="Ohtani M."/>
            <person name="Okamoto T."/>
            <person name="Okumura M."/>
            <person name="Phillips J."/>
            <person name="Pollak B."/>
            <person name="Reinders A."/>
            <person name="Rovekamp M."/>
            <person name="Sano R."/>
            <person name="Sawa S."/>
            <person name="Schmid M.W."/>
            <person name="Shirakawa M."/>
            <person name="Solano R."/>
            <person name="Spunde A."/>
            <person name="Suetsugu N."/>
            <person name="Sugano S."/>
            <person name="Sugiyama A."/>
            <person name="Sun R."/>
            <person name="Suzuki Y."/>
            <person name="Takenaka M."/>
            <person name="Takezawa D."/>
            <person name="Tomogane H."/>
            <person name="Tsuzuki M."/>
            <person name="Ueda T."/>
            <person name="Umeda M."/>
            <person name="Ward J.M."/>
            <person name="Watanabe Y."/>
            <person name="Yazaki K."/>
            <person name="Yokoyama R."/>
            <person name="Yoshitake Y."/>
            <person name="Yotsui I."/>
            <person name="Zachgo S."/>
            <person name="Schmutz J."/>
        </authorList>
    </citation>
    <scope>NUCLEOTIDE SEQUENCE [LARGE SCALE GENOMIC DNA]</scope>
    <source>
        <strain evidence="3">Tak-1</strain>
    </source>
</reference>
<evidence type="ECO:0000313" key="3">
    <source>
        <dbReference type="Proteomes" id="UP000244005"/>
    </source>
</evidence>
<dbReference type="EMBL" id="KZ772756">
    <property type="protein sequence ID" value="PTQ33978.1"/>
    <property type="molecule type" value="Genomic_DNA"/>
</dbReference>
<proteinExistence type="predicted"/>
<dbReference type="AlphaFoldDB" id="A0A2R6WJD9"/>
<feature type="region of interest" description="Disordered" evidence="1">
    <location>
        <begin position="34"/>
        <end position="102"/>
    </location>
</feature>
<gene>
    <name evidence="2" type="ORF">MARPO_0084s0057</name>
</gene>
<protein>
    <submittedName>
        <fullName evidence="2">Uncharacterized protein</fullName>
    </submittedName>
</protein>
<feature type="compositionally biased region" description="Polar residues" evidence="1">
    <location>
        <begin position="36"/>
        <end position="50"/>
    </location>
</feature>
<accession>A0A2R6WJD9</accession>
<dbReference type="Proteomes" id="UP000244005">
    <property type="component" value="Unassembled WGS sequence"/>
</dbReference>
<name>A0A2R6WJD9_MARPO</name>
<feature type="compositionally biased region" description="Low complexity" evidence="1">
    <location>
        <begin position="76"/>
        <end position="102"/>
    </location>
</feature>